<protein>
    <submittedName>
        <fullName evidence="2">Uncharacterized protein</fullName>
    </submittedName>
</protein>
<comment type="caution">
    <text evidence="2">The sequence shown here is derived from an EMBL/GenBank/DDBJ whole genome shotgun (WGS) entry which is preliminary data.</text>
</comment>
<keyword evidence="1" id="KW-1133">Transmembrane helix</keyword>
<dbReference type="RefSeq" id="WP_199747072.1">
    <property type="nucleotide sequence ID" value="NZ_VLKP01000002.1"/>
</dbReference>
<evidence type="ECO:0000313" key="2">
    <source>
        <dbReference type="EMBL" id="TWI13420.1"/>
    </source>
</evidence>
<proteinExistence type="predicted"/>
<feature type="transmembrane region" description="Helical" evidence="1">
    <location>
        <begin position="38"/>
        <end position="58"/>
    </location>
</feature>
<dbReference type="EMBL" id="VLKP01000002">
    <property type="protein sequence ID" value="TWI13420.1"/>
    <property type="molecule type" value="Genomic_DNA"/>
</dbReference>
<evidence type="ECO:0000313" key="3">
    <source>
        <dbReference type="Proteomes" id="UP000316471"/>
    </source>
</evidence>
<sequence>MRKRTIDLSLSVIASVAALLLSWPYFRDFEYFAESRLAWIVYFVGGFLLAVYVFYVFLQATHTLFEHDALEHAEAAKNSDRTGSGGTQP</sequence>
<organism evidence="2 3">
    <name type="scientific">Aerolutibacter ruishenii</name>
    <dbReference type="NCBI Taxonomy" id="686800"/>
    <lineage>
        <taxon>Bacteria</taxon>
        <taxon>Pseudomonadati</taxon>
        <taxon>Pseudomonadota</taxon>
        <taxon>Gammaproteobacteria</taxon>
        <taxon>Lysobacterales</taxon>
        <taxon>Lysobacteraceae</taxon>
        <taxon>Aerolutibacter</taxon>
    </lineage>
</organism>
<keyword evidence="3" id="KW-1185">Reference proteome</keyword>
<keyword evidence="1" id="KW-0812">Transmembrane</keyword>
<evidence type="ECO:0000256" key="1">
    <source>
        <dbReference type="SAM" id="Phobius"/>
    </source>
</evidence>
<keyword evidence="1" id="KW-0472">Membrane</keyword>
<gene>
    <name evidence="2" type="ORF">IP93_00582</name>
</gene>
<name>A0A562M0L2_9GAMM</name>
<accession>A0A562M0L2</accession>
<reference evidence="2 3" key="1">
    <citation type="journal article" date="2015" name="Stand. Genomic Sci.">
        <title>Genomic Encyclopedia of Bacterial and Archaeal Type Strains, Phase III: the genomes of soil and plant-associated and newly described type strains.</title>
        <authorList>
            <person name="Whitman W.B."/>
            <person name="Woyke T."/>
            <person name="Klenk H.P."/>
            <person name="Zhou Y."/>
            <person name="Lilburn T.G."/>
            <person name="Beck B.J."/>
            <person name="De Vos P."/>
            <person name="Vandamme P."/>
            <person name="Eisen J.A."/>
            <person name="Garrity G."/>
            <person name="Hugenholtz P."/>
            <person name="Kyrpides N.C."/>
        </authorList>
    </citation>
    <scope>NUCLEOTIDE SEQUENCE [LARGE SCALE GENOMIC DNA]</scope>
    <source>
        <strain evidence="2 3">CGMCC 1.10136</strain>
    </source>
</reference>
<dbReference type="AlphaFoldDB" id="A0A562M0L2"/>
<feature type="transmembrane region" description="Helical" evidence="1">
    <location>
        <begin position="7"/>
        <end position="26"/>
    </location>
</feature>
<dbReference type="Proteomes" id="UP000316471">
    <property type="component" value="Unassembled WGS sequence"/>
</dbReference>